<reference evidence="1 2" key="1">
    <citation type="journal article" date="2018" name="Evol. Lett.">
        <title>Horizontal gene cluster transfer increased hallucinogenic mushroom diversity.</title>
        <authorList>
            <person name="Reynolds H.T."/>
            <person name="Vijayakumar V."/>
            <person name="Gluck-Thaler E."/>
            <person name="Korotkin H.B."/>
            <person name="Matheny P.B."/>
            <person name="Slot J.C."/>
        </authorList>
    </citation>
    <scope>NUCLEOTIDE SEQUENCE [LARGE SCALE GENOMIC DNA]</scope>
    <source>
        <strain evidence="1 2">SRW20</strain>
    </source>
</reference>
<name>A0A409VHH1_9AGAR</name>
<proteinExistence type="predicted"/>
<protein>
    <submittedName>
        <fullName evidence="1">Uncharacterized protein</fullName>
    </submittedName>
</protein>
<keyword evidence="2" id="KW-1185">Reference proteome</keyword>
<accession>A0A409VHH1</accession>
<dbReference type="EMBL" id="NHYE01005647">
    <property type="protein sequence ID" value="PPQ65709.1"/>
    <property type="molecule type" value="Genomic_DNA"/>
</dbReference>
<sequence>MKSQVTWQDDVEMLTIGIFQEAERLPTRPELHDMFNRALKHRYEFAYPDLFLPGKQSDLDEFIFQIHVENVTLQRLKNNATYLSTGISDYIEAHLSGPVIQTEDETCTFQAEDNLANRTAVVDAVNRSVIDEILNSMFGQSYPELRYLKRYFIAFGWKDHAFLPLLISLPRTWIPVMLRQIAEQAGRSFEDDEYRKLEAGILEFLDNFTNAGI</sequence>
<evidence type="ECO:0000313" key="1">
    <source>
        <dbReference type="EMBL" id="PPQ65709.1"/>
    </source>
</evidence>
<gene>
    <name evidence="1" type="ORF">CVT26_000326</name>
</gene>
<evidence type="ECO:0000313" key="2">
    <source>
        <dbReference type="Proteomes" id="UP000284706"/>
    </source>
</evidence>
<comment type="caution">
    <text evidence="1">The sequence shown here is derived from an EMBL/GenBank/DDBJ whole genome shotgun (WGS) entry which is preliminary data.</text>
</comment>
<dbReference type="InParanoid" id="A0A409VHH1"/>
<dbReference type="AlphaFoldDB" id="A0A409VHH1"/>
<dbReference type="Proteomes" id="UP000284706">
    <property type="component" value="Unassembled WGS sequence"/>
</dbReference>
<organism evidence="1 2">
    <name type="scientific">Gymnopilus dilepis</name>
    <dbReference type="NCBI Taxonomy" id="231916"/>
    <lineage>
        <taxon>Eukaryota</taxon>
        <taxon>Fungi</taxon>
        <taxon>Dikarya</taxon>
        <taxon>Basidiomycota</taxon>
        <taxon>Agaricomycotina</taxon>
        <taxon>Agaricomycetes</taxon>
        <taxon>Agaricomycetidae</taxon>
        <taxon>Agaricales</taxon>
        <taxon>Agaricineae</taxon>
        <taxon>Hymenogastraceae</taxon>
        <taxon>Gymnopilus</taxon>
    </lineage>
</organism>